<comment type="subcellular location">
    <subcellularLocation>
        <location evidence="1">Nucleus</location>
    </subcellularLocation>
</comment>
<evidence type="ECO:0000256" key="1">
    <source>
        <dbReference type="ARBA" id="ARBA00004123"/>
    </source>
</evidence>
<dbReference type="PANTHER" id="PTHR33305:SF55">
    <property type="entry name" value="OS07G0272500 PROTEIN"/>
    <property type="match status" value="1"/>
</dbReference>
<keyword evidence="3" id="KW-0936">Ethylene signaling pathway</keyword>
<evidence type="ECO:0000259" key="6">
    <source>
        <dbReference type="Pfam" id="PF04873"/>
    </source>
</evidence>
<accession>A0ABC9FQQ0</accession>
<feature type="region of interest" description="Disordered" evidence="5">
    <location>
        <begin position="380"/>
        <end position="405"/>
    </location>
</feature>
<dbReference type="AlphaFoldDB" id="A0ABC9FQQ0"/>
<dbReference type="Pfam" id="PF04873">
    <property type="entry name" value="EIN3_DNA-bd"/>
    <property type="match status" value="1"/>
</dbReference>
<dbReference type="Gene3D" id="1.10.3180.10">
    <property type="entry name" value="DNA-binding domain of EIN3-like"/>
    <property type="match status" value="1"/>
</dbReference>
<evidence type="ECO:0000313" key="8">
    <source>
        <dbReference type="Proteomes" id="UP001497457"/>
    </source>
</evidence>
<evidence type="ECO:0000256" key="3">
    <source>
        <dbReference type="ARBA" id="ARBA00022745"/>
    </source>
</evidence>
<dbReference type="SUPFAM" id="SSF116768">
    <property type="entry name" value="DNA-binding domain of EIN3-like"/>
    <property type="match status" value="1"/>
</dbReference>
<dbReference type="Proteomes" id="UP001497457">
    <property type="component" value="Chromosome 7b"/>
</dbReference>
<dbReference type="InterPro" id="IPR023278">
    <property type="entry name" value="Ethylene_insens-like_DNA-bd"/>
</dbReference>
<feature type="compositionally biased region" description="Low complexity" evidence="5">
    <location>
        <begin position="389"/>
        <end position="403"/>
    </location>
</feature>
<name>A0ABC9FQQ0_9POAL</name>
<organism evidence="7 8">
    <name type="scientific">Urochloa decumbens</name>
    <dbReference type="NCBI Taxonomy" id="240449"/>
    <lineage>
        <taxon>Eukaryota</taxon>
        <taxon>Viridiplantae</taxon>
        <taxon>Streptophyta</taxon>
        <taxon>Embryophyta</taxon>
        <taxon>Tracheophyta</taxon>
        <taxon>Spermatophyta</taxon>
        <taxon>Magnoliopsida</taxon>
        <taxon>Liliopsida</taxon>
        <taxon>Poales</taxon>
        <taxon>Poaceae</taxon>
        <taxon>PACMAD clade</taxon>
        <taxon>Panicoideae</taxon>
        <taxon>Panicodae</taxon>
        <taxon>Paniceae</taxon>
        <taxon>Melinidinae</taxon>
        <taxon>Urochloa</taxon>
    </lineage>
</organism>
<reference evidence="7 8" key="2">
    <citation type="submission" date="2024-10" db="EMBL/GenBank/DDBJ databases">
        <authorList>
            <person name="Ryan C."/>
        </authorList>
    </citation>
    <scope>NUCLEOTIDE SEQUENCE [LARGE SCALE GENOMIC DNA]</scope>
</reference>
<dbReference type="GO" id="GO:0009873">
    <property type="term" value="P:ethylene-activated signaling pathway"/>
    <property type="evidence" value="ECO:0007669"/>
    <property type="project" value="UniProtKB-KW"/>
</dbReference>
<dbReference type="GO" id="GO:0005634">
    <property type="term" value="C:nucleus"/>
    <property type="evidence" value="ECO:0007669"/>
    <property type="project" value="UniProtKB-SubCell"/>
</dbReference>
<keyword evidence="4" id="KW-0539">Nucleus</keyword>
<evidence type="ECO:0000256" key="4">
    <source>
        <dbReference type="ARBA" id="ARBA00023242"/>
    </source>
</evidence>
<feature type="compositionally biased region" description="Basic and acidic residues" evidence="5">
    <location>
        <begin position="304"/>
        <end position="318"/>
    </location>
</feature>
<dbReference type="InterPro" id="IPR047091">
    <property type="entry name" value="EIN3-like_DNA-bd"/>
</dbReference>
<keyword evidence="8" id="KW-1185">Reference proteome</keyword>
<sequence>MAGQSSNLRASSSSRHARKLSEIGRDLDAARAKEPKRLRHSQPNATPHPSAAAVPVAPQLHYAASNSMAVAFPMAGVNGAALRWSTAVTLGAAARPAIAGGVNVPAAACAAAGPFVLAAAPVPVQVHFVAPAAAPAPAVVGLPLAAALDKMKSDTLGSMLSALMAACDPPAARQRQSWAGPPPPWWPSASAAWWAPEVVAHLHTIPVHTPVPYAPAYKLKKVQKVAALVAVVKHLSPDFDGIARKLQPAPPPPHGLALENVVDGGVAAAGGGELQVLNLAADASVTAAAGDGGHVVAVGEPEQEEGRDGDDGVVHGDDGGEQPADIVPGDINDAAAATGDFDQLLDDMLASYQVQQVQEVHQVVDAEAPGAEEAALELEAPGAEEEATKAPGAEEAAEAAPEGRPWYVEGGMSSIFDDFEMPVGGAPHSYY</sequence>
<dbReference type="EMBL" id="OZ075117">
    <property type="protein sequence ID" value="CAL5079274.1"/>
    <property type="molecule type" value="Genomic_DNA"/>
</dbReference>
<dbReference type="PANTHER" id="PTHR33305">
    <property type="entry name" value="ETHYLENE INSENSITIVE 3-LIKE 2 PROTEIN"/>
    <property type="match status" value="1"/>
</dbReference>
<feature type="compositionally biased region" description="Low complexity" evidence="5">
    <location>
        <begin position="1"/>
        <end position="14"/>
    </location>
</feature>
<feature type="region of interest" description="Disordered" evidence="5">
    <location>
        <begin position="301"/>
        <end position="326"/>
    </location>
</feature>
<feature type="compositionally biased region" description="Basic and acidic residues" evidence="5">
    <location>
        <begin position="19"/>
        <end position="35"/>
    </location>
</feature>
<evidence type="ECO:0000256" key="5">
    <source>
        <dbReference type="SAM" id="MobiDB-lite"/>
    </source>
</evidence>
<feature type="region of interest" description="Disordered" evidence="5">
    <location>
        <begin position="1"/>
        <end position="52"/>
    </location>
</feature>
<gene>
    <name evidence="7" type="ORF">URODEC1_LOCUS107535</name>
</gene>
<dbReference type="InterPro" id="IPR006957">
    <property type="entry name" value="EIN3"/>
</dbReference>
<comment type="similarity">
    <text evidence="2">Belongs to the EIN3 family.</text>
</comment>
<evidence type="ECO:0000256" key="2">
    <source>
        <dbReference type="ARBA" id="ARBA00009416"/>
    </source>
</evidence>
<evidence type="ECO:0000313" key="7">
    <source>
        <dbReference type="EMBL" id="CAL5079274.1"/>
    </source>
</evidence>
<protein>
    <recommendedName>
        <fullName evidence="6">Ethylene insensitive 3-like DNA-binding domain-containing protein</fullName>
    </recommendedName>
</protein>
<feature type="domain" description="Ethylene insensitive 3-like DNA-binding" evidence="6">
    <location>
        <begin position="145"/>
        <end position="245"/>
    </location>
</feature>
<proteinExistence type="inferred from homology"/>
<reference evidence="8" key="1">
    <citation type="submission" date="2024-06" db="EMBL/GenBank/DDBJ databases">
        <authorList>
            <person name="Ryan C."/>
        </authorList>
    </citation>
    <scope>NUCLEOTIDE SEQUENCE [LARGE SCALE GENOMIC DNA]</scope>
</reference>